<feature type="transmembrane region" description="Helical" evidence="1">
    <location>
        <begin position="66"/>
        <end position="87"/>
    </location>
</feature>
<evidence type="ECO:0000256" key="1">
    <source>
        <dbReference type="SAM" id="Phobius"/>
    </source>
</evidence>
<evidence type="ECO:0000313" key="3">
    <source>
        <dbReference type="Proteomes" id="UP000294684"/>
    </source>
</evidence>
<feature type="transmembrane region" description="Helical" evidence="1">
    <location>
        <begin position="33"/>
        <end position="54"/>
    </location>
</feature>
<keyword evidence="1" id="KW-0472">Membrane</keyword>
<gene>
    <name evidence="2" type="ORF">CLV96_3962</name>
</gene>
<dbReference type="GeneID" id="79829202"/>
<dbReference type="RefSeq" id="WP_004784312.1">
    <property type="nucleotide sequence ID" value="NZ_SORO01000008.1"/>
</dbReference>
<keyword evidence="1" id="KW-1133">Transmembrane helix</keyword>
<accession>A0A4R8MJL4</accession>
<evidence type="ECO:0000313" key="2">
    <source>
        <dbReference type="EMBL" id="TDY66245.1"/>
    </source>
</evidence>
<feature type="transmembrane region" description="Helical" evidence="1">
    <location>
        <begin position="187"/>
        <end position="206"/>
    </location>
</feature>
<comment type="caution">
    <text evidence="2">The sequence shown here is derived from an EMBL/GenBank/DDBJ whole genome shotgun (WGS) entry which is preliminary data.</text>
</comment>
<reference evidence="2 3" key="1">
    <citation type="submission" date="2019-03" db="EMBL/GenBank/DDBJ databases">
        <title>Genomic Encyclopedia of Archaeal and Bacterial Type Strains, Phase II (KMG-II): from individual species to whole genera.</title>
        <authorList>
            <person name="Goeker M."/>
        </authorList>
    </citation>
    <scope>NUCLEOTIDE SEQUENCE [LARGE SCALE GENOMIC DNA]</scope>
    <source>
        <strain evidence="2 3">DSM 21537</strain>
    </source>
</reference>
<dbReference type="AlphaFoldDB" id="A0A4R8MJL4"/>
<dbReference type="EMBL" id="SORO01000008">
    <property type="protein sequence ID" value="TDY66245.1"/>
    <property type="molecule type" value="Genomic_DNA"/>
</dbReference>
<sequence>MDEKPLDKEIRKDILLKFNEQFAINQNTQLTSVYTFLAIIAPVLLGFGYVTNNFERNINGLISIQFIDYAAVYFISNFILVAFISLLSSYSASFRRDQLIVSNIREFSKLQGFEANPKIFPERFSPKKAHNDDDVKILQLNWMPNYYAALVRIVLIIEIFINLAFFIKLYRNNYTITLCNAQWGESIICFLGILLIPKSIIIPSYYNYFLVTKYYNLNNDRYGTKEYKLPLYLEPIFWIIKKLP</sequence>
<dbReference type="Proteomes" id="UP000294684">
    <property type="component" value="Unassembled WGS sequence"/>
</dbReference>
<keyword evidence="3" id="KW-1185">Reference proteome</keyword>
<keyword evidence="1" id="KW-0812">Transmembrane</keyword>
<name>A0A4R8MJL4_LEPME</name>
<organism evidence="2 3">
    <name type="scientific">Leptospira meyeri</name>
    <dbReference type="NCBI Taxonomy" id="29508"/>
    <lineage>
        <taxon>Bacteria</taxon>
        <taxon>Pseudomonadati</taxon>
        <taxon>Spirochaetota</taxon>
        <taxon>Spirochaetia</taxon>
        <taxon>Leptospirales</taxon>
        <taxon>Leptospiraceae</taxon>
        <taxon>Leptospira</taxon>
    </lineage>
</organism>
<proteinExistence type="predicted"/>
<dbReference type="OrthoDB" id="9940339at2"/>
<protein>
    <submittedName>
        <fullName evidence="2">Uncharacterized protein</fullName>
    </submittedName>
</protein>
<feature type="transmembrane region" description="Helical" evidence="1">
    <location>
        <begin position="146"/>
        <end position="167"/>
    </location>
</feature>